<reference evidence="2" key="1">
    <citation type="submission" date="2021-01" db="EMBL/GenBank/DDBJ databases">
        <authorList>
            <consortium name="Genoscope - CEA"/>
            <person name="William W."/>
        </authorList>
    </citation>
    <scope>NUCLEOTIDE SEQUENCE</scope>
</reference>
<evidence type="ECO:0000313" key="3">
    <source>
        <dbReference type="Proteomes" id="UP000683925"/>
    </source>
</evidence>
<dbReference type="InterPro" id="IPR055247">
    <property type="entry name" value="InsJ-like_HTH"/>
</dbReference>
<dbReference type="Pfam" id="PF13518">
    <property type="entry name" value="HTH_28"/>
    <property type="match status" value="1"/>
</dbReference>
<dbReference type="EMBL" id="CAJJDP010000077">
    <property type="protein sequence ID" value="CAD8181957.1"/>
    <property type="molecule type" value="Genomic_DNA"/>
</dbReference>
<comment type="caution">
    <text evidence="2">The sequence shown here is derived from an EMBL/GenBank/DDBJ whole genome shotgun (WGS) entry which is preliminary data.</text>
</comment>
<dbReference type="AlphaFoldDB" id="A0A8S1VZ84"/>
<evidence type="ECO:0000313" key="2">
    <source>
        <dbReference type="EMBL" id="CAD8181957.1"/>
    </source>
</evidence>
<accession>A0A8S1VZ84</accession>
<keyword evidence="3" id="KW-1185">Reference proteome</keyword>
<dbReference type="Proteomes" id="UP000683925">
    <property type="component" value="Unassembled WGS sequence"/>
</dbReference>
<gene>
    <name evidence="2" type="ORF">POCTA_138.1.T0780031</name>
</gene>
<evidence type="ECO:0000259" key="1">
    <source>
        <dbReference type="Pfam" id="PF13518"/>
    </source>
</evidence>
<protein>
    <recommendedName>
        <fullName evidence="1">Insertion element IS150 protein InsJ-like helix-turn-helix domain-containing protein</fullName>
    </recommendedName>
</protein>
<organism evidence="2 3">
    <name type="scientific">Paramecium octaurelia</name>
    <dbReference type="NCBI Taxonomy" id="43137"/>
    <lineage>
        <taxon>Eukaryota</taxon>
        <taxon>Sar</taxon>
        <taxon>Alveolata</taxon>
        <taxon>Ciliophora</taxon>
        <taxon>Intramacronucleata</taxon>
        <taxon>Oligohymenophorea</taxon>
        <taxon>Peniculida</taxon>
        <taxon>Parameciidae</taxon>
        <taxon>Paramecium</taxon>
    </lineage>
</organism>
<feature type="domain" description="Insertion element IS150 protein InsJ-like helix-turn-helix" evidence="1">
    <location>
        <begin position="22"/>
        <end position="70"/>
    </location>
</feature>
<proteinExistence type="predicted"/>
<name>A0A8S1VZ84_PAROT</name>
<sequence>MKKMTKTTQKRPSKYNVVDDQKRQQIVEKLFQEKMKIREVAQLFQIPQSTVKAVKSVYLKEGRVQKKAKRNRHKRVITTIIVALFDNIMTNRNKIPTDVNDIQKYTKVTFGHVNQNGNVNEQCMKQGVDLLMQMLTQIRQNQPPIGKHSAMLSKLLKNYKQQCESFD</sequence>
<dbReference type="OrthoDB" id="297937at2759"/>